<protein>
    <submittedName>
        <fullName evidence="1">Terminase</fullName>
    </submittedName>
</protein>
<reference evidence="1" key="1">
    <citation type="submission" date="2023-03" db="EMBL/GenBank/DDBJ databases">
        <title>Edaphobacter sp.</title>
        <authorList>
            <person name="Huber K.J."/>
            <person name="Papendorf J."/>
            <person name="Pilke C."/>
            <person name="Bunk B."/>
            <person name="Sproeer C."/>
            <person name="Pester M."/>
        </authorList>
    </citation>
    <scope>NUCLEOTIDE SEQUENCE</scope>
    <source>
        <strain evidence="1">DSM 110680</strain>
    </source>
</reference>
<dbReference type="Gene3D" id="3.30.420.240">
    <property type="match status" value="1"/>
</dbReference>
<dbReference type="AlphaFoldDB" id="A0AAU7DP73"/>
<organism evidence="1">
    <name type="scientific">Telmatobacter sp. DSM 110680</name>
    <dbReference type="NCBI Taxonomy" id="3036704"/>
    <lineage>
        <taxon>Bacteria</taxon>
        <taxon>Pseudomonadati</taxon>
        <taxon>Acidobacteriota</taxon>
        <taxon>Terriglobia</taxon>
        <taxon>Terriglobales</taxon>
        <taxon>Acidobacteriaceae</taxon>
        <taxon>Telmatobacter</taxon>
    </lineage>
</organism>
<name>A0AAU7DP73_9BACT</name>
<dbReference type="RefSeq" id="WP_348264071.1">
    <property type="nucleotide sequence ID" value="NZ_CP121196.1"/>
</dbReference>
<gene>
    <name evidence="1" type="ORF">P8935_05935</name>
</gene>
<accession>A0AAU7DP73</accession>
<dbReference type="EMBL" id="CP121196">
    <property type="protein sequence ID" value="XBH18853.1"/>
    <property type="molecule type" value="Genomic_DNA"/>
</dbReference>
<proteinExistence type="predicted"/>
<evidence type="ECO:0000313" key="1">
    <source>
        <dbReference type="EMBL" id="XBH18853.1"/>
    </source>
</evidence>
<dbReference type="Gene3D" id="3.40.50.300">
    <property type="entry name" value="P-loop containing nucleotide triphosphate hydrolases"/>
    <property type="match status" value="1"/>
</dbReference>
<sequence>MDGEEWLFEPKNLNAEELAKFGRILDRNPQQLHGQNVVIALAENLLRVRTRSGLTRPLRANEVQRAFEMRRGQRNIVLKARQLGLTTWAAARFFLKTITRPGTLTLQVAHTQESAEEIFRIVHRFLDYLPERLLKGCLKTSRANVRQIVFPVFDSQYRVVSAGERNAGRGMTVQNLHCSELARWPGEPAETLAGLRAALAPDGEEILESTPDGIGGCFYNEWQTADDSGTVRHFFPWWMESCYRTGAVDADSLTEEERDLIERHHLSRAQIGFRRKVQANFHGLARQEFAEDADTCFRASGDSVFELTAIEARLISAPAAVEHRNNGEMEIWLPPLPGKQYLVAVDPAGGGSEGDYSAIEVLDMGSGLQCAEFAGHLGGLELARLATALADEYNQAWLVVELNNHGHGVLSLSESVCHYGRIYRQAGQLGWLTNSVSRPAVIGRLNACLIDQPDRFMSRRLLVECRSFVRQADGSTGARAGTHDDRVMAMAIGLAARAELLEGNNAARF</sequence>
<dbReference type="InterPro" id="IPR027417">
    <property type="entry name" value="P-loop_NTPase"/>
</dbReference>